<dbReference type="AlphaFoldDB" id="A0A2J6T5X3"/>
<reference evidence="2 3" key="1">
    <citation type="submission" date="2016-04" db="EMBL/GenBank/DDBJ databases">
        <title>A degradative enzymes factory behind the ericoid mycorrhizal symbiosis.</title>
        <authorList>
            <consortium name="DOE Joint Genome Institute"/>
            <person name="Martino E."/>
            <person name="Morin E."/>
            <person name="Grelet G."/>
            <person name="Kuo A."/>
            <person name="Kohler A."/>
            <person name="Daghino S."/>
            <person name="Barry K."/>
            <person name="Choi C."/>
            <person name="Cichocki N."/>
            <person name="Clum A."/>
            <person name="Copeland A."/>
            <person name="Hainaut M."/>
            <person name="Haridas S."/>
            <person name="Labutti K."/>
            <person name="Lindquist E."/>
            <person name="Lipzen A."/>
            <person name="Khouja H.-R."/>
            <person name="Murat C."/>
            <person name="Ohm R."/>
            <person name="Olson A."/>
            <person name="Spatafora J."/>
            <person name="Veneault-Fourrey C."/>
            <person name="Henrissat B."/>
            <person name="Grigoriev I."/>
            <person name="Martin F."/>
            <person name="Perotto S."/>
        </authorList>
    </citation>
    <scope>NUCLEOTIDE SEQUENCE [LARGE SCALE GENOMIC DNA]</scope>
    <source>
        <strain evidence="2 3">E</strain>
    </source>
</reference>
<evidence type="ECO:0000256" key="1">
    <source>
        <dbReference type="SAM" id="MobiDB-lite"/>
    </source>
</evidence>
<dbReference type="InParanoid" id="A0A2J6T5X3"/>
<accession>A0A2J6T5X3</accession>
<dbReference type="GeneID" id="36588561"/>
<dbReference type="EMBL" id="KZ613822">
    <property type="protein sequence ID" value="PMD58353.1"/>
    <property type="molecule type" value="Genomic_DNA"/>
</dbReference>
<keyword evidence="3" id="KW-1185">Reference proteome</keyword>
<feature type="compositionally biased region" description="Polar residues" evidence="1">
    <location>
        <begin position="35"/>
        <end position="46"/>
    </location>
</feature>
<evidence type="ECO:0000313" key="2">
    <source>
        <dbReference type="EMBL" id="PMD58353.1"/>
    </source>
</evidence>
<organism evidence="2 3">
    <name type="scientific">Hyaloscypha bicolor E</name>
    <dbReference type="NCBI Taxonomy" id="1095630"/>
    <lineage>
        <taxon>Eukaryota</taxon>
        <taxon>Fungi</taxon>
        <taxon>Dikarya</taxon>
        <taxon>Ascomycota</taxon>
        <taxon>Pezizomycotina</taxon>
        <taxon>Leotiomycetes</taxon>
        <taxon>Helotiales</taxon>
        <taxon>Hyaloscyphaceae</taxon>
        <taxon>Hyaloscypha</taxon>
        <taxon>Hyaloscypha bicolor</taxon>
    </lineage>
</organism>
<evidence type="ECO:0000313" key="3">
    <source>
        <dbReference type="Proteomes" id="UP000235371"/>
    </source>
</evidence>
<gene>
    <name evidence="2" type="ORF">K444DRAFT_614143</name>
</gene>
<protein>
    <submittedName>
        <fullName evidence="2">Uncharacterized protein</fullName>
    </submittedName>
</protein>
<dbReference type="RefSeq" id="XP_024735257.1">
    <property type="nucleotide sequence ID" value="XM_024880484.1"/>
</dbReference>
<proteinExistence type="predicted"/>
<name>A0A2J6T5X3_9HELO</name>
<dbReference type="Proteomes" id="UP000235371">
    <property type="component" value="Unassembled WGS sequence"/>
</dbReference>
<feature type="region of interest" description="Disordered" evidence="1">
    <location>
        <begin position="34"/>
        <end position="56"/>
    </location>
</feature>
<sequence>MHSRVPFHPLDPLVTLVTLATLTLPSLPKKKTSKIPNLNGNLQNVVRSRDTHPTPSPLTTLVNLARHRPSQPPSHISSTLSMFPPASLRASPPSIDLDLDPKFSHARWCFSSCGAAAGLAPRQDTLSLLLLDVG</sequence>